<comment type="subcellular location">
    <subcellularLocation>
        <location evidence="1">Membrane</location>
        <topology evidence="1">Multi-pass membrane protein</topology>
    </subcellularLocation>
</comment>
<evidence type="ECO:0000313" key="9">
    <source>
        <dbReference type="Proteomes" id="UP001187682"/>
    </source>
</evidence>
<organism evidence="8 9">
    <name type="scientific">Cephalotrichum gorgonifer</name>
    <dbReference type="NCBI Taxonomy" id="2041049"/>
    <lineage>
        <taxon>Eukaryota</taxon>
        <taxon>Fungi</taxon>
        <taxon>Dikarya</taxon>
        <taxon>Ascomycota</taxon>
        <taxon>Pezizomycotina</taxon>
        <taxon>Sordariomycetes</taxon>
        <taxon>Hypocreomycetidae</taxon>
        <taxon>Microascales</taxon>
        <taxon>Microascaceae</taxon>
        <taxon>Cephalotrichum</taxon>
    </lineage>
</organism>
<feature type="transmembrane region" description="Helical" evidence="6">
    <location>
        <begin position="422"/>
        <end position="447"/>
    </location>
</feature>
<feature type="domain" description="Major facilitator superfamily (MFS) profile" evidence="7">
    <location>
        <begin position="36"/>
        <end position="481"/>
    </location>
</feature>
<feature type="transmembrane region" description="Helical" evidence="6">
    <location>
        <begin position="293"/>
        <end position="321"/>
    </location>
</feature>
<evidence type="ECO:0000256" key="6">
    <source>
        <dbReference type="SAM" id="Phobius"/>
    </source>
</evidence>
<feature type="transmembrane region" description="Helical" evidence="6">
    <location>
        <begin position="327"/>
        <end position="348"/>
    </location>
</feature>
<dbReference type="InterPro" id="IPR020846">
    <property type="entry name" value="MFS_dom"/>
</dbReference>
<evidence type="ECO:0000256" key="3">
    <source>
        <dbReference type="ARBA" id="ARBA00022692"/>
    </source>
</evidence>
<comment type="similarity">
    <text evidence="2">Belongs to the major facilitator superfamily. Sugar transporter (TC 2.A.1.1) family.</text>
</comment>
<name>A0AAE8MYE5_9PEZI</name>
<evidence type="ECO:0000256" key="2">
    <source>
        <dbReference type="ARBA" id="ARBA00010992"/>
    </source>
</evidence>
<evidence type="ECO:0000259" key="7">
    <source>
        <dbReference type="PROSITE" id="PS50850"/>
    </source>
</evidence>
<feature type="transmembrane region" description="Helical" evidence="6">
    <location>
        <begin position="200"/>
        <end position="223"/>
    </location>
</feature>
<feature type="transmembrane region" description="Helical" evidence="6">
    <location>
        <begin position="387"/>
        <end position="410"/>
    </location>
</feature>
<dbReference type="Gene3D" id="1.20.1250.20">
    <property type="entry name" value="MFS general substrate transporter like domains"/>
    <property type="match status" value="1"/>
</dbReference>
<dbReference type="InterPro" id="IPR005828">
    <property type="entry name" value="MFS_sugar_transport-like"/>
</dbReference>
<gene>
    <name evidence="8" type="ORF">DNG_04572</name>
</gene>
<dbReference type="EMBL" id="ONZQ02000005">
    <property type="protein sequence ID" value="SPO01899.1"/>
    <property type="molecule type" value="Genomic_DNA"/>
</dbReference>
<dbReference type="GO" id="GO:0005351">
    <property type="term" value="F:carbohydrate:proton symporter activity"/>
    <property type="evidence" value="ECO:0007669"/>
    <property type="project" value="TreeGrafter"/>
</dbReference>
<keyword evidence="5 6" id="KW-0472">Membrane</keyword>
<protein>
    <submittedName>
        <fullName evidence="8">Related to monosaccharide transporter</fullName>
    </submittedName>
</protein>
<dbReference type="InterPro" id="IPR005829">
    <property type="entry name" value="Sugar_transporter_CS"/>
</dbReference>
<comment type="caution">
    <text evidence="8">The sequence shown here is derived from an EMBL/GenBank/DDBJ whole genome shotgun (WGS) entry which is preliminary data.</text>
</comment>
<keyword evidence="3 6" id="KW-0812">Transmembrane</keyword>
<evidence type="ECO:0000313" key="8">
    <source>
        <dbReference type="EMBL" id="SPO01899.1"/>
    </source>
</evidence>
<dbReference type="Pfam" id="PF00083">
    <property type="entry name" value="Sugar_tr"/>
    <property type="match status" value="1"/>
</dbReference>
<keyword evidence="4 6" id="KW-1133">Transmembrane helix</keyword>
<dbReference type="GO" id="GO:0016020">
    <property type="term" value="C:membrane"/>
    <property type="evidence" value="ECO:0007669"/>
    <property type="project" value="UniProtKB-SubCell"/>
</dbReference>
<feature type="transmembrane region" description="Helical" evidence="6">
    <location>
        <begin position="355"/>
        <end position="375"/>
    </location>
</feature>
<dbReference type="FunFam" id="1.20.1250.20:FF:000078">
    <property type="entry name" value="MFS maltose transporter, putative"/>
    <property type="match status" value="1"/>
</dbReference>
<dbReference type="Proteomes" id="UP001187682">
    <property type="component" value="Unassembled WGS sequence"/>
</dbReference>
<reference evidence="8" key="1">
    <citation type="submission" date="2018-03" db="EMBL/GenBank/DDBJ databases">
        <authorList>
            <person name="Guldener U."/>
        </authorList>
    </citation>
    <scope>NUCLEOTIDE SEQUENCE</scope>
</reference>
<dbReference type="InterPro" id="IPR050360">
    <property type="entry name" value="MFS_Sugar_Transporters"/>
</dbReference>
<dbReference type="PANTHER" id="PTHR48022:SF10">
    <property type="entry name" value="MAJOR FACILITATOR SUPERFAMILY (MFS) PROFILE DOMAIN-CONTAINING PROTEIN"/>
    <property type="match status" value="1"/>
</dbReference>
<feature type="transmembrane region" description="Helical" evidence="6">
    <location>
        <begin position="113"/>
        <end position="132"/>
    </location>
</feature>
<evidence type="ECO:0000256" key="4">
    <source>
        <dbReference type="ARBA" id="ARBA00022989"/>
    </source>
</evidence>
<dbReference type="SUPFAM" id="SSF103473">
    <property type="entry name" value="MFS general substrate transporter"/>
    <property type="match status" value="1"/>
</dbReference>
<sequence>MGKVETREPEAGEPQEWRVEGVRDTGLVANWRILVITAYLGMSLFEYGFDKGAIAGFQAMPGFLQVFGYQTPDGKWAIEPGPQRIITSFMTVGALIGALSTGHLGAHIGRRHCLMIACALLIVAVAIMITTTSFGVLYFARILCGLGNGIVMNFAFVLLQETAPPGLRGLCFGMATFWITFGTTMGMVANNGTAGIMSRLAYQIPLYVCLPIPAMLIFTLPFFHESPRWLLHHHRPEEALKSLRFYRGGAYDEVAVLQEFEEMKAVAAREAEASPSWKDAFEMFKGTNLRRTIICVGVTSANSGVGAMFILSFGTYFFTIAQIGDPFMWTVITSCLGVVGLILSWFLVQRVGHRRLILAGSAICSLSMLTIALLYTVPNLSAKKAGVGLVVACSFYLFGFNLGLESYSFLTSGELPAQHLRAYTLGLSIGFSFILAWLCTFTTPYFINPTELNWGPKYAWIWFVSGLIATVFIYFMLPDVKGRSLEEIDEMFRNNVPIRGFKTYVCQEIQETRERAALHALGMDKMGAQEDTTAGKHVEKA</sequence>
<feature type="transmembrane region" description="Helical" evidence="6">
    <location>
        <begin position="459"/>
        <end position="477"/>
    </location>
</feature>
<dbReference type="PANTHER" id="PTHR48022">
    <property type="entry name" value="PLASTIDIC GLUCOSE TRANSPORTER 4"/>
    <property type="match status" value="1"/>
</dbReference>
<dbReference type="InterPro" id="IPR036259">
    <property type="entry name" value="MFS_trans_sf"/>
</dbReference>
<dbReference type="PROSITE" id="PS50850">
    <property type="entry name" value="MFS"/>
    <property type="match status" value="1"/>
</dbReference>
<keyword evidence="9" id="KW-1185">Reference proteome</keyword>
<evidence type="ECO:0000256" key="5">
    <source>
        <dbReference type="ARBA" id="ARBA00023136"/>
    </source>
</evidence>
<feature type="transmembrane region" description="Helical" evidence="6">
    <location>
        <begin position="170"/>
        <end position="188"/>
    </location>
</feature>
<dbReference type="AlphaFoldDB" id="A0AAE8MYE5"/>
<proteinExistence type="inferred from homology"/>
<feature type="transmembrane region" description="Helical" evidence="6">
    <location>
        <begin position="85"/>
        <end position="106"/>
    </location>
</feature>
<dbReference type="PROSITE" id="PS00217">
    <property type="entry name" value="SUGAR_TRANSPORT_2"/>
    <property type="match status" value="1"/>
</dbReference>
<feature type="transmembrane region" description="Helical" evidence="6">
    <location>
        <begin position="138"/>
        <end position="158"/>
    </location>
</feature>
<evidence type="ECO:0000256" key="1">
    <source>
        <dbReference type="ARBA" id="ARBA00004141"/>
    </source>
</evidence>
<accession>A0AAE8MYE5</accession>